<reference evidence="2" key="1">
    <citation type="submission" date="2018-11" db="EMBL/GenBank/DDBJ databases">
        <authorList>
            <consortium name="Pathogen Informatics"/>
        </authorList>
    </citation>
    <scope>NUCLEOTIDE SEQUENCE</scope>
</reference>
<feature type="compositionally biased region" description="Low complexity" evidence="1">
    <location>
        <begin position="50"/>
        <end position="60"/>
    </location>
</feature>
<protein>
    <submittedName>
        <fullName evidence="2">Uncharacterized protein</fullName>
    </submittedName>
</protein>
<name>A0A448X9E6_9PLAT</name>
<dbReference type="EMBL" id="CAAALY010123318">
    <property type="protein sequence ID" value="VEL31516.1"/>
    <property type="molecule type" value="Genomic_DNA"/>
</dbReference>
<accession>A0A448X9E6</accession>
<organism evidence="2 3">
    <name type="scientific">Protopolystoma xenopodis</name>
    <dbReference type="NCBI Taxonomy" id="117903"/>
    <lineage>
        <taxon>Eukaryota</taxon>
        <taxon>Metazoa</taxon>
        <taxon>Spiralia</taxon>
        <taxon>Lophotrochozoa</taxon>
        <taxon>Platyhelminthes</taxon>
        <taxon>Monogenea</taxon>
        <taxon>Polyopisthocotylea</taxon>
        <taxon>Polystomatidea</taxon>
        <taxon>Polystomatidae</taxon>
        <taxon>Protopolystoma</taxon>
    </lineage>
</organism>
<dbReference type="Proteomes" id="UP000784294">
    <property type="component" value="Unassembled WGS sequence"/>
</dbReference>
<feature type="compositionally biased region" description="Polar residues" evidence="1">
    <location>
        <begin position="61"/>
        <end position="72"/>
    </location>
</feature>
<evidence type="ECO:0000313" key="3">
    <source>
        <dbReference type="Proteomes" id="UP000784294"/>
    </source>
</evidence>
<dbReference type="AlphaFoldDB" id="A0A448X9E6"/>
<sequence>MSSSCDDALRRMNDSAVRFHQKRGKTSRGPRQPYGRIEAKRLRYNTIHPSSSSSSSSSSSCTFMRNQRAPNN</sequence>
<gene>
    <name evidence="2" type="ORF">PXEA_LOCUS24956</name>
</gene>
<feature type="compositionally biased region" description="Basic residues" evidence="1">
    <location>
        <begin position="19"/>
        <end position="28"/>
    </location>
</feature>
<keyword evidence="3" id="KW-1185">Reference proteome</keyword>
<feature type="non-terminal residue" evidence="2">
    <location>
        <position position="72"/>
    </location>
</feature>
<proteinExistence type="predicted"/>
<feature type="region of interest" description="Disordered" evidence="1">
    <location>
        <begin position="1"/>
        <end position="72"/>
    </location>
</feature>
<evidence type="ECO:0000313" key="2">
    <source>
        <dbReference type="EMBL" id="VEL31516.1"/>
    </source>
</evidence>
<evidence type="ECO:0000256" key="1">
    <source>
        <dbReference type="SAM" id="MobiDB-lite"/>
    </source>
</evidence>
<comment type="caution">
    <text evidence="2">The sequence shown here is derived from an EMBL/GenBank/DDBJ whole genome shotgun (WGS) entry which is preliminary data.</text>
</comment>